<evidence type="ECO:0000259" key="7">
    <source>
        <dbReference type="PROSITE" id="PS51072"/>
    </source>
</evidence>
<keyword evidence="3" id="KW-0963">Cytoplasm</keyword>
<feature type="compositionally biased region" description="Polar residues" evidence="5">
    <location>
        <begin position="23"/>
        <end position="33"/>
    </location>
</feature>
<dbReference type="InterPro" id="IPR036168">
    <property type="entry name" value="AP2_Mu_C_sf"/>
</dbReference>
<dbReference type="PROSITE" id="PS51070">
    <property type="entry name" value="SHD"/>
    <property type="match status" value="1"/>
</dbReference>
<feature type="domain" description="MHD" evidence="7">
    <location>
        <begin position="1069"/>
        <end position="1388"/>
    </location>
</feature>
<feature type="compositionally biased region" description="Low complexity" evidence="5">
    <location>
        <begin position="51"/>
        <end position="66"/>
    </location>
</feature>
<feature type="compositionally biased region" description="Polar residues" evidence="5">
    <location>
        <begin position="399"/>
        <end position="409"/>
    </location>
</feature>
<evidence type="ECO:0000256" key="1">
    <source>
        <dbReference type="ARBA" id="ARBA00004496"/>
    </source>
</evidence>
<feature type="compositionally biased region" description="Basic and acidic residues" evidence="5">
    <location>
        <begin position="89"/>
        <end position="102"/>
    </location>
</feature>
<feature type="compositionally biased region" description="Polar residues" evidence="5">
    <location>
        <begin position="434"/>
        <end position="450"/>
    </location>
</feature>
<dbReference type="PROSITE" id="PS51072">
    <property type="entry name" value="MHD"/>
    <property type="match status" value="1"/>
</dbReference>
<feature type="region of interest" description="Disordered" evidence="5">
    <location>
        <begin position="593"/>
        <end position="618"/>
    </location>
</feature>
<dbReference type="Gene3D" id="2.60.40.1170">
    <property type="entry name" value="Mu homology domain, subdomain B"/>
    <property type="match status" value="1"/>
</dbReference>
<dbReference type="GO" id="GO:0005737">
    <property type="term" value="C:cytoplasm"/>
    <property type="evidence" value="ECO:0007669"/>
    <property type="project" value="UniProtKB-SubCell"/>
</dbReference>
<dbReference type="EMBL" id="LR786953">
    <property type="protein sequence ID" value="CAB3262815.1"/>
    <property type="molecule type" value="mRNA"/>
</dbReference>
<feature type="compositionally biased region" description="Low complexity" evidence="5">
    <location>
        <begin position="261"/>
        <end position="270"/>
    </location>
</feature>
<feature type="region of interest" description="Disordered" evidence="5">
    <location>
        <begin position="16"/>
        <end position="105"/>
    </location>
</feature>
<dbReference type="GO" id="GO:0006897">
    <property type="term" value="P:endocytosis"/>
    <property type="evidence" value="ECO:0007669"/>
    <property type="project" value="UniProtKB-KW"/>
</dbReference>
<protein>
    <submittedName>
        <fullName evidence="8">Uncharacterized protein LOC100183638</fullName>
    </submittedName>
</protein>
<dbReference type="InterPro" id="IPR028565">
    <property type="entry name" value="MHD"/>
</dbReference>
<dbReference type="SUPFAM" id="SSF49447">
    <property type="entry name" value="Second domain of Mu2 adaptin subunit (ap50) of ap2 adaptor"/>
    <property type="match status" value="1"/>
</dbReference>
<feature type="region of interest" description="Disordered" evidence="5">
    <location>
        <begin position="346"/>
        <end position="480"/>
    </location>
</feature>
<dbReference type="Pfam" id="PF00928">
    <property type="entry name" value="Adap_comp_sub"/>
    <property type="match status" value="1"/>
</dbReference>
<gene>
    <name evidence="8" type="primary">LOC100183638</name>
</gene>
<organism evidence="8">
    <name type="scientific">Phallusia mammillata</name>
    <dbReference type="NCBI Taxonomy" id="59560"/>
    <lineage>
        <taxon>Eukaryota</taxon>
        <taxon>Metazoa</taxon>
        <taxon>Chordata</taxon>
        <taxon>Tunicata</taxon>
        <taxon>Ascidiacea</taxon>
        <taxon>Phlebobranchia</taxon>
        <taxon>Ascidiidae</taxon>
        <taxon>Phallusia</taxon>
    </lineage>
</organism>
<sequence>MDGNLSNYGLILSETESSEKFGITNNQEDMCTQHQRKTSVESNTSQKDGTSLSSSASNASVPGSLSQYLPNPLQRSAGHGYTGINQSTLERKESTSDSEKSGAFKIKMQSSYTTLENDLEHQDSESIVDSSSNLSSHSKSLSSVFASGSADLSPVKQTAHQRKISEDWVVFEDLPSKASSVVSPSPISFGSNAAPPEIPQRKGWLASPANSPAHGIDLLTMDNDSLSEHLHRVSPLSHNIKSAGPPIPDRLMSPQRKLPEPSSASSSPASKLFDFRLPPPKSSGSSTRRTLQMTASSSQHSAGPPVPPRKDMNKTTDLLKMNSVDEKPNISSNQWIQFEETIDGEKTDKKDLPSDSEQHSIKLQSPIQLLGGGAESSNSAEKEAVEEITTPENDLWRRPTSTSPNGSLRSSKKKKGGYHHLSDTDDEKEDAQHTSENLPETKKITIQVTDMSPAKPLSRWAPIPNDDPAGSSGNVSQQNSLMDEPIHDDIEIDDEFDENTNRLSADINNLKGFNRADKGSQNNLVDFSESAEQLEVSACGSTTSSAEGDLETIFDMTAQGDTLKRKRKKKKEEELTVAGTPTFQIGCDNITNPNVPDTATESNLATAQTKPADASSNLAPTNPFWCPSPLGDTVSLSSSTSETNPFEKVQFQSTTATPLPVPSTAAPLRSVAGIPILPPPPGSNKCRNTSSGSWRARTRESSVSSPLAVVQQEKANCSSQSPILDSSSDLSSSVFVTPVKSQPASLVVEPAAETNGHSTEDACLGLDVADGATSTSSVQAKVANPDNISTASNSQQDTNILETTLSILDVFSKPLEQAPLPIDIENTDIKTYHAMQVESSFPELRDDSLESLEKFQKAVSVESPAEVHDISGLDKKQVSFSDYDLVPKATEWNMLMRFPREKKVMSSRKWVDIYVRLDNKNVNNPSLQLYHNSKTKDPFFFLSLAKHDWQITDPVRQCRFYPSGSLEEVDMEANKRKVHTVKLLNVHYKEKYAFFSKQDQLLMKTPSGFRHSLKGKQATKLGTENYMELLSMLFAVRDAAFAANRLPPPSKGSEASEQELPPLMNYHSRDEIVFDLRDQFRGAVGVEGEIRACCVAVHCFVTSFLSGDPVVTVTFNDQQVEGCEVARREDIMPSSNDRWVEFEEVKLHRCSAARGYDNKTASVIFRPLDACRFELMRFGCLFAEPELPISIRATVAVKGARVTLRCVLRSGPENSANKDPLTQIPCEDISIRFAIPHSWSPAFRRPGRFRIKSIHSKRIVKRPPGPSSVQGRGAVTTNAVLEASVGSAKYEIAHNAIVWRIPRFPEKNATTQNTPQVLSCKLELSSDRDLPDVSDIKFHTCDVEYTMPSATASSACIRSVHLPKNDRAEKFACYGSQYMYKVDMRVTHERDETNSDRPSCALQ</sequence>
<evidence type="ECO:0000256" key="3">
    <source>
        <dbReference type="ARBA" id="ARBA00022490"/>
    </source>
</evidence>
<evidence type="ECO:0000256" key="5">
    <source>
        <dbReference type="SAM" id="MobiDB-lite"/>
    </source>
</evidence>
<feature type="compositionally biased region" description="Basic and acidic residues" evidence="5">
    <location>
        <begin position="346"/>
        <end position="360"/>
    </location>
</feature>
<feature type="region of interest" description="Disordered" evidence="5">
    <location>
        <begin position="675"/>
        <end position="706"/>
    </location>
</feature>
<dbReference type="InterPro" id="IPR012320">
    <property type="entry name" value="SHD_dom"/>
</dbReference>
<feature type="domain" description="SHD" evidence="6">
    <location>
        <begin position="891"/>
        <end position="1051"/>
    </location>
</feature>
<proteinExistence type="evidence at transcript level"/>
<evidence type="ECO:0000256" key="4">
    <source>
        <dbReference type="ARBA" id="ARBA00022583"/>
    </source>
</evidence>
<dbReference type="PANTHER" id="PTHR10529">
    <property type="entry name" value="AP COMPLEX SUBUNIT MU"/>
    <property type="match status" value="1"/>
</dbReference>
<feature type="compositionally biased region" description="Polar residues" evidence="5">
    <location>
        <begin position="471"/>
        <end position="480"/>
    </location>
</feature>
<feature type="region of interest" description="Disordered" evidence="5">
    <location>
        <begin position="237"/>
        <end position="314"/>
    </location>
</feature>
<comment type="subcellular location">
    <subcellularLocation>
        <location evidence="1">Cytoplasm</location>
    </subcellularLocation>
</comment>
<accession>A0A6F9DIT3</accession>
<feature type="compositionally biased region" description="Polar residues" evidence="5">
    <location>
        <begin position="40"/>
        <end position="50"/>
    </location>
</feature>
<evidence type="ECO:0000313" key="8">
    <source>
        <dbReference type="EMBL" id="CAB3262815.1"/>
    </source>
</evidence>
<evidence type="ECO:0000259" key="6">
    <source>
        <dbReference type="PROSITE" id="PS51070"/>
    </source>
</evidence>
<evidence type="ECO:0000256" key="2">
    <source>
        <dbReference type="ARBA" id="ARBA00005579"/>
    </source>
</evidence>
<comment type="similarity">
    <text evidence="2">Belongs to the Stoned B family.</text>
</comment>
<dbReference type="InterPro" id="IPR050431">
    <property type="entry name" value="Adaptor_comp_med_subunit"/>
</dbReference>
<feature type="compositionally biased region" description="Polar residues" evidence="5">
    <location>
        <begin position="282"/>
        <end position="301"/>
    </location>
</feature>
<name>A0A6F9DIT3_9ASCI</name>
<reference evidence="8" key="1">
    <citation type="submission" date="2020-04" db="EMBL/GenBank/DDBJ databases">
        <authorList>
            <person name="Neveu A P."/>
        </authorList>
    </citation>
    <scope>NUCLEOTIDE SEQUENCE</scope>
    <source>
        <tissue evidence="8">Whole embryo</tissue>
    </source>
</reference>
<keyword evidence="4" id="KW-0254">Endocytosis</keyword>